<reference evidence="1" key="1">
    <citation type="submission" date="2014-11" db="EMBL/GenBank/DDBJ databases">
        <authorList>
            <person name="Amaro Gonzalez C."/>
        </authorList>
    </citation>
    <scope>NUCLEOTIDE SEQUENCE</scope>
</reference>
<dbReference type="EMBL" id="GBXM01078856">
    <property type="protein sequence ID" value="JAH29721.1"/>
    <property type="molecule type" value="Transcribed_RNA"/>
</dbReference>
<proteinExistence type="predicted"/>
<name>A0A0E9RKN8_ANGAN</name>
<accession>A0A0E9RKN8</accession>
<protein>
    <submittedName>
        <fullName evidence="1">Uncharacterized protein</fullName>
    </submittedName>
</protein>
<evidence type="ECO:0000313" key="1">
    <source>
        <dbReference type="EMBL" id="JAH29721.1"/>
    </source>
</evidence>
<organism evidence="1">
    <name type="scientific">Anguilla anguilla</name>
    <name type="common">European freshwater eel</name>
    <name type="synonym">Muraena anguilla</name>
    <dbReference type="NCBI Taxonomy" id="7936"/>
    <lineage>
        <taxon>Eukaryota</taxon>
        <taxon>Metazoa</taxon>
        <taxon>Chordata</taxon>
        <taxon>Craniata</taxon>
        <taxon>Vertebrata</taxon>
        <taxon>Euteleostomi</taxon>
        <taxon>Actinopterygii</taxon>
        <taxon>Neopterygii</taxon>
        <taxon>Teleostei</taxon>
        <taxon>Anguilliformes</taxon>
        <taxon>Anguillidae</taxon>
        <taxon>Anguilla</taxon>
    </lineage>
</organism>
<dbReference type="AlphaFoldDB" id="A0A0E9RKN8"/>
<sequence>MTTSFLWPNEVISLQNIVSPFVYKTMVSSLHLPIKTSLELVCISQNLLD</sequence>
<reference evidence="1" key="2">
    <citation type="journal article" date="2015" name="Fish Shellfish Immunol.">
        <title>Early steps in the European eel (Anguilla anguilla)-Vibrio vulnificus interaction in the gills: Role of the RtxA13 toxin.</title>
        <authorList>
            <person name="Callol A."/>
            <person name="Pajuelo D."/>
            <person name="Ebbesson L."/>
            <person name="Teles M."/>
            <person name="MacKenzie S."/>
            <person name="Amaro C."/>
        </authorList>
    </citation>
    <scope>NUCLEOTIDE SEQUENCE</scope>
</reference>